<reference evidence="3" key="1">
    <citation type="submission" date="2023-08" db="EMBL/GenBank/DDBJ databases">
        <title>A de novo genome assembly of Solanum verrucosum Schlechtendal, a Mexican diploid species geographically isolated from the other diploid A-genome species in potato relatives.</title>
        <authorList>
            <person name="Hosaka K."/>
        </authorList>
    </citation>
    <scope>NUCLEOTIDE SEQUENCE</scope>
    <source>
        <tissue evidence="3">Young leaves</tissue>
    </source>
</reference>
<dbReference type="InterPro" id="IPR046960">
    <property type="entry name" value="PPR_At4g14850-like_plant"/>
</dbReference>
<dbReference type="PANTHER" id="PTHR47926">
    <property type="entry name" value="PENTATRICOPEPTIDE REPEAT-CONTAINING PROTEIN"/>
    <property type="match status" value="1"/>
</dbReference>
<dbReference type="InterPro" id="IPR002885">
    <property type="entry name" value="PPR_rpt"/>
</dbReference>
<dbReference type="Proteomes" id="UP001234989">
    <property type="component" value="Chromosome 1"/>
</dbReference>
<dbReference type="PROSITE" id="PS51375">
    <property type="entry name" value="PPR"/>
    <property type="match status" value="1"/>
</dbReference>
<evidence type="ECO:0000256" key="2">
    <source>
        <dbReference type="PROSITE-ProRule" id="PRU00708"/>
    </source>
</evidence>
<name>A0AAF0T795_SOLVR</name>
<evidence type="ECO:0008006" key="5">
    <source>
        <dbReference type="Google" id="ProtNLM"/>
    </source>
</evidence>
<dbReference type="InterPro" id="IPR011990">
    <property type="entry name" value="TPR-like_helical_dom_sf"/>
</dbReference>
<evidence type="ECO:0000313" key="3">
    <source>
        <dbReference type="EMBL" id="WMV06878.1"/>
    </source>
</evidence>
<proteinExistence type="predicted"/>
<dbReference type="EMBL" id="CP133612">
    <property type="protein sequence ID" value="WMV06878.1"/>
    <property type="molecule type" value="Genomic_DNA"/>
</dbReference>
<dbReference type="GO" id="GO:0003723">
    <property type="term" value="F:RNA binding"/>
    <property type="evidence" value="ECO:0007669"/>
    <property type="project" value="InterPro"/>
</dbReference>
<keyword evidence="1" id="KW-0677">Repeat</keyword>
<dbReference type="NCBIfam" id="TIGR00756">
    <property type="entry name" value="PPR"/>
    <property type="match status" value="1"/>
</dbReference>
<accession>A0AAF0T795</accession>
<feature type="repeat" description="PPR" evidence="2">
    <location>
        <begin position="15"/>
        <end position="45"/>
    </location>
</feature>
<organism evidence="3 4">
    <name type="scientific">Solanum verrucosum</name>
    <dbReference type="NCBI Taxonomy" id="315347"/>
    <lineage>
        <taxon>Eukaryota</taxon>
        <taxon>Viridiplantae</taxon>
        <taxon>Streptophyta</taxon>
        <taxon>Embryophyta</taxon>
        <taxon>Tracheophyta</taxon>
        <taxon>Spermatophyta</taxon>
        <taxon>Magnoliopsida</taxon>
        <taxon>eudicotyledons</taxon>
        <taxon>Gunneridae</taxon>
        <taxon>Pentapetalae</taxon>
        <taxon>asterids</taxon>
        <taxon>lamiids</taxon>
        <taxon>Solanales</taxon>
        <taxon>Solanaceae</taxon>
        <taxon>Solanoideae</taxon>
        <taxon>Solaneae</taxon>
        <taxon>Solanum</taxon>
    </lineage>
</organism>
<dbReference type="Pfam" id="PF01535">
    <property type="entry name" value="PPR"/>
    <property type="match status" value="2"/>
</dbReference>
<dbReference type="GO" id="GO:0009451">
    <property type="term" value="P:RNA modification"/>
    <property type="evidence" value="ECO:0007669"/>
    <property type="project" value="InterPro"/>
</dbReference>
<protein>
    <recommendedName>
        <fullName evidence="5">Pentatricopeptide repeat-containing protein</fullName>
    </recommendedName>
</protein>
<dbReference type="PANTHER" id="PTHR47926:SF348">
    <property type="entry name" value="PENTATRICOPEPTIDE REPEAT-CONTAINING PROTEIN"/>
    <property type="match status" value="1"/>
</dbReference>
<evidence type="ECO:0000313" key="4">
    <source>
        <dbReference type="Proteomes" id="UP001234989"/>
    </source>
</evidence>
<gene>
    <name evidence="3" type="ORF">MTR67_000263</name>
</gene>
<sequence>MGLGFLMFSHMPYRDVYSWNSMIYGYMKNGCSEVAVKFFQRMMVHAEVKCGLLKPNETTFISIFSSCTFLDVCVALYIGRQVHGYMVKNDELSVFMTTALITFYGKMGCLAYASKIFDAMEAYDFIKKMPFEADVTVLGALMGACRLHGAIELGNEVSQLLLESQVNHLCWRREVGLCFCLEKSNVRCWNSQGLSPQFYLVELITAASAKS</sequence>
<dbReference type="AlphaFoldDB" id="A0AAF0T795"/>
<dbReference type="Gene3D" id="1.25.40.10">
    <property type="entry name" value="Tetratricopeptide repeat domain"/>
    <property type="match status" value="2"/>
</dbReference>
<evidence type="ECO:0000256" key="1">
    <source>
        <dbReference type="ARBA" id="ARBA00022737"/>
    </source>
</evidence>
<keyword evidence="4" id="KW-1185">Reference proteome</keyword>